<dbReference type="EMBL" id="CM056741">
    <property type="protein sequence ID" value="KAJ8687600.1"/>
    <property type="molecule type" value="Genomic_DNA"/>
</dbReference>
<accession>A0ACC2Q0L2</accession>
<gene>
    <name evidence="1" type="ORF">QAD02_023394</name>
</gene>
<sequence>MENIVISRHNFAIVVLATCFHMSRAQSMLAELKLRSSMFCEFDYEAPWMPNTPSTIRAGICVNLNECNYLLDMIRREPRAIRIIVNNSLCFRNQPRNHLVCCPQFKDNKNETVKDQEKKPSTISPKPRPSTKYTIEGVNKPTQSPPLSQIFSNCGLKGNKIIDRIVGGTRSLPGAWPWIANLGYSTNGNQIKFRCAGSLISSQHVLTAAHCVHNRDDLKIVRLGEYDLSSDDDGAHPVNMTIDKKIIHSEYKPGSTQNDIAILKLGGIVEFTDDIRPICLPEAGSFKSQEIIGTSPFVAGWGSSHFYGSPSTILQETDVTVIDTDKCKESYKSIKGAVIDDRIICAGGTTKDSCQGDSGGPLMTRQNHSFYLIGIVSTGYRCAEPGYPGIYTRVTSHLNFVKSNMD</sequence>
<name>A0ACC2Q0L2_9HYME</name>
<dbReference type="Proteomes" id="UP001239111">
    <property type="component" value="Chromosome 1"/>
</dbReference>
<keyword evidence="2" id="KW-1185">Reference proteome</keyword>
<reference evidence="1" key="1">
    <citation type="submission" date="2023-04" db="EMBL/GenBank/DDBJ databases">
        <title>A chromosome-level genome assembly of the parasitoid wasp Eretmocerus hayati.</title>
        <authorList>
            <person name="Zhong Y."/>
            <person name="Liu S."/>
            <person name="Liu Y."/>
        </authorList>
    </citation>
    <scope>NUCLEOTIDE SEQUENCE</scope>
    <source>
        <strain evidence="1">ZJU_SS_LIU_2023</strain>
    </source>
</reference>
<comment type="caution">
    <text evidence="1">The sequence shown here is derived from an EMBL/GenBank/DDBJ whole genome shotgun (WGS) entry which is preliminary data.</text>
</comment>
<evidence type="ECO:0000313" key="1">
    <source>
        <dbReference type="EMBL" id="KAJ8687600.1"/>
    </source>
</evidence>
<evidence type="ECO:0000313" key="2">
    <source>
        <dbReference type="Proteomes" id="UP001239111"/>
    </source>
</evidence>
<protein>
    <submittedName>
        <fullName evidence="1">Uncharacterized protein</fullName>
    </submittedName>
</protein>
<organism evidence="1 2">
    <name type="scientific">Eretmocerus hayati</name>
    <dbReference type="NCBI Taxonomy" id="131215"/>
    <lineage>
        <taxon>Eukaryota</taxon>
        <taxon>Metazoa</taxon>
        <taxon>Ecdysozoa</taxon>
        <taxon>Arthropoda</taxon>
        <taxon>Hexapoda</taxon>
        <taxon>Insecta</taxon>
        <taxon>Pterygota</taxon>
        <taxon>Neoptera</taxon>
        <taxon>Endopterygota</taxon>
        <taxon>Hymenoptera</taxon>
        <taxon>Apocrita</taxon>
        <taxon>Proctotrupomorpha</taxon>
        <taxon>Chalcidoidea</taxon>
        <taxon>Aphelinidae</taxon>
        <taxon>Aphelininae</taxon>
        <taxon>Eretmocerus</taxon>
    </lineage>
</organism>
<proteinExistence type="predicted"/>